<dbReference type="EC" id="3.6.1.27" evidence="1"/>
<evidence type="ECO:0000313" key="2">
    <source>
        <dbReference type="Proteomes" id="UP000039370"/>
    </source>
</evidence>
<dbReference type="GO" id="GO:0050380">
    <property type="term" value="F:undecaprenyl-diphosphatase activity"/>
    <property type="evidence" value="ECO:0007669"/>
    <property type="project" value="UniProtKB-EC"/>
</dbReference>
<gene>
    <name evidence="1" type="ORF">CCAN11_250002</name>
</gene>
<organism evidence="1 2">
    <name type="scientific">Capnocytophaga canimorsus</name>
    <dbReference type="NCBI Taxonomy" id="28188"/>
    <lineage>
        <taxon>Bacteria</taxon>
        <taxon>Pseudomonadati</taxon>
        <taxon>Bacteroidota</taxon>
        <taxon>Flavobacteriia</taxon>
        <taxon>Flavobacteriales</taxon>
        <taxon>Flavobacteriaceae</taxon>
        <taxon>Capnocytophaga</taxon>
    </lineage>
</organism>
<protein>
    <submittedName>
        <fullName evidence="1">Dolicholpyrophosphatase</fullName>
        <ecNumber evidence="1">3.6.1.27</ecNumber>
    </submittedName>
</protein>
<dbReference type="EMBL" id="CDOK01000168">
    <property type="protein sequence ID" value="CEN52847.1"/>
    <property type="molecule type" value="Genomic_DNA"/>
</dbReference>
<accession>A0A0B7IS34</accession>
<proteinExistence type="predicted"/>
<keyword evidence="1" id="KW-0378">Hydrolase</keyword>
<dbReference type="AlphaFoldDB" id="A0A0B7IS34"/>
<name>A0A0B7IS34_9FLAO</name>
<sequence>MLEKILQYDTSWLIAINNSGSEKFDAFWLFVTHTPHWIPFFTASATEFLLV</sequence>
<reference evidence="2" key="1">
    <citation type="submission" date="2015-01" db="EMBL/GenBank/DDBJ databases">
        <authorList>
            <person name="MANFREDI Pablo"/>
        </authorList>
    </citation>
    <scope>NUCLEOTIDE SEQUENCE [LARGE SCALE GENOMIC DNA]</scope>
    <source>
        <strain evidence="2">Cc11</strain>
    </source>
</reference>
<dbReference type="Proteomes" id="UP000039370">
    <property type="component" value="Unassembled WGS sequence"/>
</dbReference>
<evidence type="ECO:0000313" key="1">
    <source>
        <dbReference type="EMBL" id="CEN52847.1"/>
    </source>
</evidence>